<protein>
    <recommendedName>
        <fullName evidence="1">asparaginase</fullName>
        <ecNumber evidence="1">3.5.1.1</ecNumber>
    </recommendedName>
</protein>
<sequence>MIHPVLVIYAGGTIGMQQTGQGYAPVSGLEQQLRQRLGSDTPEFDWHEITPLIDSAAAQPADWLRLARLIRQHWYDYAGFVILHGTDTLAYTASALSFLLGAVDKPVVLTGAQIPLSRPRSDALLNVSNSLALAAAGQLHEVSICFHDRVLRGNRSRKLHSQAMAAFDSPACQPLLQLGIAPDWQVTSNLPPADLRFQPQQLPDQLDAQAVAMLMLYPGIQRSACDWLLEQPRLRGLVVLSYGAGNPPTAEDGPLPCLAELVRRDVMVVNVSQCLTGGVEQGSYATGAEFNRIGVLAAADMTPEAAFSKLHWLLAAGYTPSQCRQLWQVAVAGEVSLPTWVS</sequence>
<dbReference type="Gene3D" id="3.40.50.40">
    <property type="match status" value="1"/>
</dbReference>
<dbReference type="PATRIC" id="fig|267850.7.peg.3068"/>
<dbReference type="PROSITE" id="PS51732">
    <property type="entry name" value="ASN_GLN_ASE_3"/>
    <property type="match status" value="1"/>
</dbReference>
<evidence type="ECO:0000313" key="7">
    <source>
        <dbReference type="EMBL" id="KDE38662.1"/>
    </source>
</evidence>
<dbReference type="EMBL" id="JMSZ01000042">
    <property type="protein sequence ID" value="KDE38662.1"/>
    <property type="molecule type" value="Genomic_DNA"/>
</dbReference>
<feature type="domain" description="Asparaginase/glutaminase C-terminal" evidence="6">
    <location>
        <begin position="211"/>
        <end position="326"/>
    </location>
</feature>
<dbReference type="PRINTS" id="PR00139">
    <property type="entry name" value="ASNGLNASE"/>
</dbReference>
<keyword evidence="2 7" id="KW-0378">Hydrolase</keyword>
<dbReference type="OrthoDB" id="9788068at2"/>
<dbReference type="InterPro" id="IPR040919">
    <property type="entry name" value="Asparaginase_C"/>
</dbReference>
<evidence type="ECO:0000256" key="2">
    <source>
        <dbReference type="ARBA" id="ARBA00022801"/>
    </source>
</evidence>
<dbReference type="InterPro" id="IPR006034">
    <property type="entry name" value="Asparaginase/glutaminase-like"/>
</dbReference>
<dbReference type="InterPro" id="IPR037152">
    <property type="entry name" value="L-asparaginase_N_sf"/>
</dbReference>
<dbReference type="PROSITE" id="PS00917">
    <property type="entry name" value="ASN_GLN_ASE_2"/>
    <property type="match status" value="1"/>
</dbReference>
<dbReference type="InterPro" id="IPR041725">
    <property type="entry name" value="L-asparaginase_I"/>
</dbReference>
<dbReference type="SFLD" id="SFLDS00057">
    <property type="entry name" value="Glutaminase/Asparaginase"/>
    <property type="match status" value="1"/>
</dbReference>
<dbReference type="InterPro" id="IPR036152">
    <property type="entry name" value="Asp/glu_Ase-like_sf"/>
</dbReference>
<feature type="active site" description="O-isoaspartyl threonine intermediate" evidence="3">
    <location>
        <position position="13"/>
    </location>
</feature>
<gene>
    <name evidence="7" type="ORF">ADINL_3117</name>
</gene>
<dbReference type="RefSeq" id="WP_036550121.1">
    <property type="nucleotide sequence ID" value="NZ_JMSZ01000042.1"/>
</dbReference>
<evidence type="ECO:0000259" key="5">
    <source>
        <dbReference type="Pfam" id="PF00710"/>
    </source>
</evidence>
<dbReference type="InterPro" id="IPR027474">
    <property type="entry name" value="L-asparaginase_N"/>
</dbReference>
<reference evidence="7 8" key="1">
    <citation type="journal article" date="2005" name="Int. J. Syst. Evol. Microbiol.">
        <title>Nitrincola lacisaponensis gen. nov., sp. nov., a novel alkaliphilic bacterium isolated from an alkaline, saline lake.</title>
        <authorList>
            <person name="Dimitriu P.A."/>
            <person name="Shukla S.K."/>
            <person name="Conradt J."/>
            <person name="Marquez M.C."/>
            <person name="Ventosa A."/>
            <person name="Maglia A."/>
            <person name="Peyton B.M."/>
            <person name="Pinkart H.C."/>
            <person name="Mormile M.R."/>
        </authorList>
    </citation>
    <scope>NUCLEOTIDE SEQUENCE [LARGE SCALE GENOMIC DNA]</scope>
    <source>
        <strain evidence="7 8">4CA</strain>
    </source>
</reference>
<keyword evidence="8" id="KW-1185">Reference proteome</keyword>
<dbReference type="GO" id="GO:0006520">
    <property type="term" value="P:amino acid metabolic process"/>
    <property type="evidence" value="ECO:0007669"/>
    <property type="project" value="InterPro"/>
</dbReference>
<evidence type="ECO:0000256" key="1">
    <source>
        <dbReference type="ARBA" id="ARBA00012920"/>
    </source>
</evidence>
<name>A0A063Y2B1_9GAMM</name>
<accession>A0A063Y2B1</accession>
<feature type="domain" description="L-asparaginase N-terminal" evidence="5">
    <location>
        <begin position="5"/>
        <end position="178"/>
    </location>
</feature>
<dbReference type="EC" id="3.5.1.1" evidence="1"/>
<dbReference type="PIRSF" id="PIRSF500176">
    <property type="entry name" value="L_ASNase"/>
    <property type="match status" value="1"/>
</dbReference>
<dbReference type="CDD" id="cd08963">
    <property type="entry name" value="L-asparaginase_I"/>
    <property type="match status" value="1"/>
</dbReference>
<proteinExistence type="predicted"/>
<evidence type="ECO:0000256" key="3">
    <source>
        <dbReference type="PIRSR" id="PIRSR001220-1"/>
    </source>
</evidence>
<feature type="active site" evidence="4">
    <location>
        <position position="86"/>
    </location>
</feature>
<dbReference type="InterPro" id="IPR006033">
    <property type="entry name" value="AsnA_fam"/>
</dbReference>
<evidence type="ECO:0000259" key="6">
    <source>
        <dbReference type="Pfam" id="PF17763"/>
    </source>
</evidence>
<dbReference type="STRING" id="267850.ADINL_3117"/>
<dbReference type="NCBIfam" id="TIGR00519">
    <property type="entry name" value="asnASE_I"/>
    <property type="match status" value="1"/>
</dbReference>
<dbReference type="SMART" id="SM00870">
    <property type="entry name" value="Asparaginase"/>
    <property type="match status" value="1"/>
</dbReference>
<dbReference type="GO" id="GO:0004067">
    <property type="term" value="F:asparaginase activity"/>
    <property type="evidence" value="ECO:0007669"/>
    <property type="project" value="UniProtKB-UniRule"/>
</dbReference>
<dbReference type="InterPro" id="IPR027475">
    <property type="entry name" value="Asparaginase/glutaminase_AS2"/>
</dbReference>
<dbReference type="PANTHER" id="PTHR11707">
    <property type="entry name" value="L-ASPARAGINASE"/>
    <property type="match status" value="1"/>
</dbReference>
<dbReference type="Pfam" id="PF00710">
    <property type="entry name" value="Asparaginase"/>
    <property type="match status" value="1"/>
</dbReference>
<organism evidence="7 8">
    <name type="scientific">Nitrincola lacisaponensis</name>
    <dbReference type="NCBI Taxonomy" id="267850"/>
    <lineage>
        <taxon>Bacteria</taxon>
        <taxon>Pseudomonadati</taxon>
        <taxon>Pseudomonadota</taxon>
        <taxon>Gammaproteobacteria</taxon>
        <taxon>Oceanospirillales</taxon>
        <taxon>Oceanospirillaceae</taxon>
        <taxon>Nitrincola</taxon>
    </lineage>
</organism>
<dbReference type="Proteomes" id="UP000027318">
    <property type="component" value="Unassembled WGS sequence"/>
</dbReference>
<dbReference type="Pfam" id="PF17763">
    <property type="entry name" value="Asparaginase_C"/>
    <property type="match status" value="1"/>
</dbReference>
<dbReference type="Gene3D" id="3.40.50.1170">
    <property type="entry name" value="L-asparaginase, N-terminal domain"/>
    <property type="match status" value="1"/>
</dbReference>
<evidence type="ECO:0000313" key="8">
    <source>
        <dbReference type="Proteomes" id="UP000027318"/>
    </source>
</evidence>
<dbReference type="SUPFAM" id="SSF53774">
    <property type="entry name" value="Glutaminase/Asparaginase"/>
    <property type="match status" value="1"/>
</dbReference>
<dbReference type="InterPro" id="IPR027473">
    <property type="entry name" value="L-asparaginase_C"/>
</dbReference>
<dbReference type="PANTHER" id="PTHR11707:SF28">
    <property type="entry name" value="60 KDA LYSOPHOSPHOLIPASE"/>
    <property type="match status" value="1"/>
</dbReference>
<dbReference type="AlphaFoldDB" id="A0A063Y2B1"/>
<dbReference type="PIRSF" id="PIRSF001220">
    <property type="entry name" value="L-ASNase_gatD"/>
    <property type="match status" value="1"/>
</dbReference>
<evidence type="ECO:0000256" key="4">
    <source>
        <dbReference type="PROSITE-ProRule" id="PRU10100"/>
    </source>
</evidence>
<comment type="caution">
    <text evidence="7">The sequence shown here is derived from an EMBL/GenBank/DDBJ whole genome shotgun (WGS) entry which is preliminary data.</text>
</comment>